<evidence type="ECO:0000313" key="1">
    <source>
        <dbReference type="EMBL" id="CCA75842.1"/>
    </source>
</evidence>
<organism evidence="1 2">
    <name type="scientific">Serendipita indica (strain DSM 11827)</name>
    <name type="common">Root endophyte fungus</name>
    <name type="synonym">Piriformospora indica</name>
    <dbReference type="NCBI Taxonomy" id="1109443"/>
    <lineage>
        <taxon>Eukaryota</taxon>
        <taxon>Fungi</taxon>
        <taxon>Dikarya</taxon>
        <taxon>Basidiomycota</taxon>
        <taxon>Agaricomycotina</taxon>
        <taxon>Agaricomycetes</taxon>
        <taxon>Sebacinales</taxon>
        <taxon>Serendipitaceae</taxon>
        <taxon>Serendipita</taxon>
    </lineage>
</organism>
<protein>
    <submittedName>
        <fullName evidence="1">Uncharacterized protein</fullName>
    </submittedName>
</protein>
<dbReference type="AlphaFoldDB" id="G4TWZ9"/>
<accession>G4TWZ9</accession>
<dbReference type="HOGENOM" id="CLU_062663_0_0_1"/>
<evidence type="ECO:0000313" key="2">
    <source>
        <dbReference type="Proteomes" id="UP000007148"/>
    </source>
</evidence>
<name>G4TWZ9_SERID</name>
<keyword evidence="2" id="KW-1185">Reference proteome</keyword>
<sequence>MWAKVYVTLTNKQDVGKWMARIRRYRERTQSLMDISIQDQRDLSLYQPLNAGAEPYRQFKTQQFIAQLNDLVSLIMELHSTASRCVCRSFRLAMPPNFVAIIDQLQGGSARELASSYLNRIFCLDQQFLESLELENIGWISTFSYSQLPPIFRIPHRSLKTLRLYNCFTPKLLYPSNPYELQLEHCFHWNSLRRQWEPVGQINGSHDLEMRICTDLQKLTIGPLTKYLVPLYTPSLHTLEIIAWWGHESTVLSHITNLSLENLHTLIISWPDTPFTPQIPISMQPEHIKNGTTALFTKAKRIMNIEAPRTVLISILRFLYERNYHSGPPTDTPKQLTLYEHPHKLQISLTGDESMEQLEVIALRHFFVSLVQPSW</sequence>
<dbReference type="Proteomes" id="UP000007148">
    <property type="component" value="Unassembled WGS sequence"/>
</dbReference>
<dbReference type="InParanoid" id="G4TWZ9"/>
<gene>
    <name evidence="1" type="ORF">PIIN_09830</name>
</gene>
<comment type="caution">
    <text evidence="1">The sequence shown here is derived from an EMBL/GenBank/DDBJ whole genome shotgun (WGS) entry which is preliminary data.</text>
</comment>
<reference evidence="1 2" key="1">
    <citation type="journal article" date="2011" name="PLoS Pathog.">
        <title>Endophytic Life Strategies Decoded by Genome and Transcriptome Analyses of the Mutualistic Root Symbiont Piriformospora indica.</title>
        <authorList>
            <person name="Zuccaro A."/>
            <person name="Lahrmann U."/>
            <person name="Guldener U."/>
            <person name="Langen G."/>
            <person name="Pfiffi S."/>
            <person name="Biedenkopf D."/>
            <person name="Wong P."/>
            <person name="Samans B."/>
            <person name="Grimm C."/>
            <person name="Basiewicz M."/>
            <person name="Murat C."/>
            <person name="Martin F."/>
            <person name="Kogel K.H."/>
        </authorList>
    </citation>
    <scope>NUCLEOTIDE SEQUENCE [LARGE SCALE GENOMIC DNA]</scope>
    <source>
        <strain evidence="1 2">DSM 11827</strain>
    </source>
</reference>
<proteinExistence type="predicted"/>
<dbReference type="EMBL" id="CAFZ01000532">
    <property type="protein sequence ID" value="CCA75842.1"/>
    <property type="molecule type" value="Genomic_DNA"/>
</dbReference>